<dbReference type="GO" id="GO:0000160">
    <property type="term" value="P:phosphorelay signal transduction system"/>
    <property type="evidence" value="ECO:0007669"/>
    <property type="project" value="UniProtKB-KW"/>
</dbReference>
<dbReference type="InterPro" id="IPR027417">
    <property type="entry name" value="P-loop_NTPase"/>
</dbReference>
<dbReference type="Pfam" id="PF02954">
    <property type="entry name" value="HTH_8"/>
    <property type="match status" value="1"/>
</dbReference>
<dbReference type="GO" id="GO:0005524">
    <property type="term" value="F:ATP binding"/>
    <property type="evidence" value="ECO:0007669"/>
    <property type="project" value="UniProtKB-KW"/>
</dbReference>
<keyword evidence="14" id="KW-1185">Reference proteome</keyword>
<evidence type="ECO:0000256" key="2">
    <source>
        <dbReference type="ARBA" id="ARBA00011135"/>
    </source>
</evidence>
<accession>A0A073J199</accession>
<dbReference type="Gene3D" id="1.10.8.60">
    <property type="match status" value="1"/>
</dbReference>
<dbReference type="Pfam" id="PF00072">
    <property type="entry name" value="Response_reg"/>
    <property type="match status" value="1"/>
</dbReference>
<dbReference type="OrthoDB" id="9802388at2"/>
<feature type="modified residue" description="4-aspartylphosphate" evidence="10">
    <location>
        <position position="54"/>
    </location>
</feature>
<dbReference type="InterPro" id="IPR002078">
    <property type="entry name" value="Sigma_54_int"/>
</dbReference>
<keyword evidence="4" id="KW-0547">Nucleotide-binding</keyword>
<dbReference type="InterPro" id="IPR002197">
    <property type="entry name" value="HTH_Fis"/>
</dbReference>
<evidence type="ECO:0000256" key="7">
    <source>
        <dbReference type="ARBA" id="ARBA00023015"/>
    </source>
</evidence>
<gene>
    <name evidence="13" type="ORF">SUH3_21690</name>
</gene>
<dbReference type="PANTHER" id="PTHR32071">
    <property type="entry name" value="TRANSCRIPTIONAL REGULATORY PROTEIN"/>
    <property type="match status" value="1"/>
</dbReference>
<dbReference type="GO" id="GO:0006355">
    <property type="term" value="P:regulation of DNA-templated transcription"/>
    <property type="evidence" value="ECO:0007669"/>
    <property type="project" value="InterPro"/>
</dbReference>
<dbReference type="Gene3D" id="3.40.50.300">
    <property type="entry name" value="P-loop containing nucleotide triphosphate hydrolases"/>
    <property type="match status" value="1"/>
</dbReference>
<dbReference type="GO" id="GO:0043565">
    <property type="term" value="F:sequence-specific DNA binding"/>
    <property type="evidence" value="ECO:0007669"/>
    <property type="project" value="InterPro"/>
</dbReference>
<dbReference type="SUPFAM" id="SSF52540">
    <property type="entry name" value="P-loop containing nucleoside triphosphate hydrolases"/>
    <property type="match status" value="1"/>
</dbReference>
<dbReference type="SMART" id="SM00448">
    <property type="entry name" value="REC"/>
    <property type="match status" value="1"/>
</dbReference>
<dbReference type="Gene3D" id="3.40.50.2300">
    <property type="match status" value="1"/>
</dbReference>
<comment type="function">
    <text evidence="1">Required for activation of most nif operons, which are directly involved in nitrogen fixation.</text>
</comment>
<dbReference type="Gene3D" id="1.10.10.60">
    <property type="entry name" value="Homeodomain-like"/>
    <property type="match status" value="1"/>
</dbReference>
<dbReference type="Pfam" id="PF00158">
    <property type="entry name" value="Sigma54_activat"/>
    <property type="match status" value="1"/>
</dbReference>
<evidence type="ECO:0000256" key="3">
    <source>
        <dbReference type="ARBA" id="ARBA00015308"/>
    </source>
</evidence>
<dbReference type="PROSITE" id="PS50110">
    <property type="entry name" value="RESPONSE_REGULATORY"/>
    <property type="match status" value="1"/>
</dbReference>
<evidence type="ECO:0000313" key="13">
    <source>
        <dbReference type="EMBL" id="KEJ95600.1"/>
    </source>
</evidence>
<proteinExistence type="predicted"/>
<dbReference type="InterPro" id="IPR011006">
    <property type="entry name" value="CheY-like_superfamily"/>
</dbReference>
<feature type="domain" description="Response regulatory" evidence="12">
    <location>
        <begin position="5"/>
        <end position="119"/>
    </location>
</feature>
<reference evidence="13 14" key="1">
    <citation type="submission" date="2014-01" db="EMBL/GenBank/DDBJ databases">
        <title>Sulfitobacter sp. H3 (MCCC 1A00686) Genome Sequencing.</title>
        <authorList>
            <person name="Lai Q."/>
            <person name="Hong Z."/>
        </authorList>
    </citation>
    <scope>NUCLEOTIDE SEQUENCE [LARGE SCALE GENOMIC DNA]</scope>
    <source>
        <strain evidence="13 14">H3</strain>
    </source>
</reference>
<dbReference type="RefSeq" id="WP_037926967.1">
    <property type="nucleotide sequence ID" value="NZ_CP054599.1"/>
</dbReference>
<dbReference type="InterPro" id="IPR001789">
    <property type="entry name" value="Sig_transdc_resp-reg_receiver"/>
</dbReference>
<keyword evidence="7" id="KW-0805">Transcription regulation</keyword>
<evidence type="ECO:0000256" key="5">
    <source>
        <dbReference type="ARBA" id="ARBA00022840"/>
    </source>
</evidence>
<evidence type="ECO:0000256" key="4">
    <source>
        <dbReference type="ARBA" id="ARBA00022741"/>
    </source>
</evidence>
<dbReference type="PROSITE" id="PS50045">
    <property type="entry name" value="SIGMA54_INTERACT_4"/>
    <property type="match status" value="1"/>
</dbReference>
<dbReference type="EMBL" id="JAMD01000006">
    <property type="protein sequence ID" value="KEJ95600.1"/>
    <property type="molecule type" value="Genomic_DNA"/>
</dbReference>
<keyword evidence="5" id="KW-0067">ATP-binding</keyword>
<name>A0A073J199_9RHOB</name>
<keyword evidence="8" id="KW-0010">Activator</keyword>
<dbReference type="Pfam" id="PF25601">
    <property type="entry name" value="AAA_lid_14"/>
    <property type="match status" value="1"/>
</dbReference>
<protein>
    <recommendedName>
        <fullName evidence="3">Nif-specific regulatory protein</fullName>
    </recommendedName>
</protein>
<dbReference type="Proteomes" id="UP000027746">
    <property type="component" value="Unassembled WGS sequence"/>
</dbReference>
<keyword evidence="9" id="KW-0804">Transcription</keyword>
<sequence>MSPANIWVVDDDDDHREGLCDLIAAAGHRPIPLSGGLAARDTLAGALPDLILSDLRMPGLDGIGVLEAVRSVAAHLPLILLTGHGDVTQAVRAMQRGAQDFLEKPYDADHLLTVVERSLAAGRLHAEVRMLRERLKVEGAELVGETTAIAAVRARLTEIARLPVDVILQGETGTGKELAARSLHMQSGRSGPFVTINCAALPNSGIDVDLFGRIDGAGTLQPGRIGLAEGGTLFLDQIDVMPLESQPLLLRLLQSRQIEPVGGREPIEVDLRVVASASKDLRELIAQGAFRQDLYYRLAGVEIHMPPLRQIAPDIPILFVHFLTQAAARHGVPVPEIAFAERKALQSHDWPGNAHQLRQAAHRRILGLDGVTDTRDLAVTGTLKDRVARFEALEIMRVLDQCRGNTARAAAQLGIPRRTLNAKMNRQGIKP</sequence>
<dbReference type="GeneID" id="68871558"/>
<dbReference type="PRINTS" id="PR01590">
    <property type="entry name" value="HTHFIS"/>
</dbReference>
<dbReference type="CDD" id="cd00009">
    <property type="entry name" value="AAA"/>
    <property type="match status" value="1"/>
</dbReference>
<evidence type="ECO:0000256" key="10">
    <source>
        <dbReference type="PROSITE-ProRule" id="PRU00169"/>
    </source>
</evidence>
<comment type="caution">
    <text evidence="13">The sequence shown here is derived from an EMBL/GenBank/DDBJ whole genome shotgun (WGS) entry which is preliminary data.</text>
</comment>
<dbReference type="SUPFAM" id="SSF52172">
    <property type="entry name" value="CheY-like"/>
    <property type="match status" value="1"/>
</dbReference>
<dbReference type="InterPro" id="IPR058031">
    <property type="entry name" value="AAA_lid_NorR"/>
</dbReference>
<evidence type="ECO:0000256" key="8">
    <source>
        <dbReference type="ARBA" id="ARBA00023159"/>
    </source>
</evidence>
<dbReference type="FunFam" id="3.40.50.300:FF:000006">
    <property type="entry name" value="DNA-binding transcriptional regulator NtrC"/>
    <property type="match status" value="1"/>
</dbReference>
<evidence type="ECO:0000256" key="9">
    <source>
        <dbReference type="ARBA" id="ARBA00023163"/>
    </source>
</evidence>
<dbReference type="AlphaFoldDB" id="A0A073J199"/>
<evidence type="ECO:0000259" key="12">
    <source>
        <dbReference type="PROSITE" id="PS50110"/>
    </source>
</evidence>
<dbReference type="PANTHER" id="PTHR32071:SF57">
    <property type="entry name" value="C4-DICARBOXYLATE TRANSPORT TRANSCRIPTIONAL REGULATORY PROTEIN DCTD"/>
    <property type="match status" value="1"/>
</dbReference>
<organism evidence="13 14">
    <name type="scientific">Pseudosulfitobacter pseudonitzschiae</name>
    <dbReference type="NCBI Taxonomy" id="1402135"/>
    <lineage>
        <taxon>Bacteria</taxon>
        <taxon>Pseudomonadati</taxon>
        <taxon>Pseudomonadota</taxon>
        <taxon>Alphaproteobacteria</taxon>
        <taxon>Rhodobacterales</taxon>
        <taxon>Roseobacteraceae</taxon>
        <taxon>Pseudosulfitobacter</taxon>
    </lineage>
</organism>
<evidence type="ECO:0000313" key="14">
    <source>
        <dbReference type="Proteomes" id="UP000027746"/>
    </source>
</evidence>
<dbReference type="SMART" id="SM00382">
    <property type="entry name" value="AAA"/>
    <property type="match status" value="1"/>
</dbReference>
<comment type="subunit">
    <text evidence="2">Interacts with sigma-54.</text>
</comment>
<evidence type="ECO:0000256" key="6">
    <source>
        <dbReference type="ARBA" id="ARBA00023012"/>
    </source>
</evidence>
<dbReference type="InterPro" id="IPR003593">
    <property type="entry name" value="AAA+_ATPase"/>
</dbReference>
<dbReference type="InterPro" id="IPR009057">
    <property type="entry name" value="Homeodomain-like_sf"/>
</dbReference>
<keyword evidence="6" id="KW-0902">Two-component regulatory system</keyword>
<feature type="domain" description="Sigma-54 factor interaction" evidence="11">
    <location>
        <begin position="142"/>
        <end position="366"/>
    </location>
</feature>
<keyword evidence="10" id="KW-0597">Phosphoprotein</keyword>
<evidence type="ECO:0000256" key="1">
    <source>
        <dbReference type="ARBA" id="ARBA00002167"/>
    </source>
</evidence>
<evidence type="ECO:0000259" key="11">
    <source>
        <dbReference type="PROSITE" id="PS50045"/>
    </source>
</evidence>
<dbReference type="SUPFAM" id="SSF46689">
    <property type="entry name" value="Homeodomain-like"/>
    <property type="match status" value="1"/>
</dbReference>